<keyword evidence="2" id="KW-0472">Membrane</keyword>
<evidence type="ECO:0000313" key="3">
    <source>
        <dbReference type="EMBL" id="CEK56169.1"/>
    </source>
</evidence>
<dbReference type="AlphaFoldDB" id="A0A0B6YJ32"/>
<dbReference type="EMBL" id="HACG01009304">
    <property type="protein sequence ID" value="CEK56169.1"/>
    <property type="molecule type" value="Transcribed_RNA"/>
</dbReference>
<feature type="transmembrane region" description="Helical" evidence="2">
    <location>
        <begin position="87"/>
        <end position="108"/>
    </location>
</feature>
<feature type="compositionally biased region" description="Low complexity" evidence="1">
    <location>
        <begin position="19"/>
        <end position="36"/>
    </location>
</feature>
<evidence type="ECO:0000256" key="2">
    <source>
        <dbReference type="SAM" id="Phobius"/>
    </source>
</evidence>
<sequence>MPWAKLNGENLLTSASGRSTNAATCPPSSSTSSLRPTTYQMWARSTHKTTAFHPPAISGLNKNHSILYETPKFKVDEERERKNASSLLMFIIFVFKVVMHFQNVVLTFT</sequence>
<feature type="region of interest" description="Disordered" evidence="1">
    <location>
        <begin position="15"/>
        <end position="36"/>
    </location>
</feature>
<reference evidence="3" key="1">
    <citation type="submission" date="2014-12" db="EMBL/GenBank/DDBJ databases">
        <title>Insight into the proteome of Arion vulgaris.</title>
        <authorList>
            <person name="Aradska J."/>
            <person name="Bulat T."/>
            <person name="Smidak R."/>
            <person name="Sarate P."/>
            <person name="Gangsoo J."/>
            <person name="Sialana F."/>
            <person name="Bilban M."/>
            <person name="Lubec G."/>
        </authorList>
    </citation>
    <scope>NUCLEOTIDE SEQUENCE</scope>
    <source>
        <tissue evidence="3">Skin</tissue>
    </source>
</reference>
<accession>A0A0B6YJ32</accession>
<gene>
    <name evidence="3" type="primary">ORF26972</name>
</gene>
<keyword evidence="2" id="KW-1133">Transmembrane helix</keyword>
<proteinExistence type="predicted"/>
<organism evidence="3">
    <name type="scientific">Arion vulgaris</name>
    <dbReference type="NCBI Taxonomy" id="1028688"/>
    <lineage>
        <taxon>Eukaryota</taxon>
        <taxon>Metazoa</taxon>
        <taxon>Spiralia</taxon>
        <taxon>Lophotrochozoa</taxon>
        <taxon>Mollusca</taxon>
        <taxon>Gastropoda</taxon>
        <taxon>Heterobranchia</taxon>
        <taxon>Euthyneura</taxon>
        <taxon>Panpulmonata</taxon>
        <taxon>Eupulmonata</taxon>
        <taxon>Stylommatophora</taxon>
        <taxon>Helicina</taxon>
        <taxon>Arionoidea</taxon>
        <taxon>Arionidae</taxon>
        <taxon>Arion</taxon>
    </lineage>
</organism>
<protein>
    <submittedName>
        <fullName evidence="3">Uncharacterized protein</fullName>
    </submittedName>
</protein>
<evidence type="ECO:0000256" key="1">
    <source>
        <dbReference type="SAM" id="MobiDB-lite"/>
    </source>
</evidence>
<keyword evidence="2" id="KW-0812">Transmembrane</keyword>
<name>A0A0B6YJ32_9EUPU</name>